<feature type="transmembrane region" description="Helical" evidence="6">
    <location>
        <begin position="482"/>
        <end position="500"/>
    </location>
</feature>
<feature type="transmembrane region" description="Helical" evidence="6">
    <location>
        <begin position="324"/>
        <end position="344"/>
    </location>
</feature>
<dbReference type="GO" id="GO:0022857">
    <property type="term" value="F:transmembrane transporter activity"/>
    <property type="evidence" value="ECO:0007669"/>
    <property type="project" value="InterPro"/>
</dbReference>
<keyword evidence="4 6" id="KW-1133">Transmembrane helix</keyword>
<dbReference type="PANTHER" id="PTHR42718:SF9">
    <property type="entry name" value="MAJOR FACILITATOR SUPERFAMILY MULTIDRUG TRANSPORTER MFSC"/>
    <property type="match status" value="1"/>
</dbReference>
<dbReference type="InterPro" id="IPR020846">
    <property type="entry name" value="MFS_dom"/>
</dbReference>
<name>A0A1S1HXP7_PROST</name>
<evidence type="ECO:0000256" key="2">
    <source>
        <dbReference type="ARBA" id="ARBA00022448"/>
    </source>
</evidence>
<accession>A0A1S1HXP7</accession>
<dbReference type="AlphaFoldDB" id="A0A1S1HXP7"/>
<proteinExistence type="predicted"/>
<evidence type="ECO:0000313" key="9">
    <source>
        <dbReference type="Proteomes" id="UP000179588"/>
    </source>
</evidence>
<feature type="transmembrane region" description="Helical" evidence="6">
    <location>
        <begin position="66"/>
        <end position="87"/>
    </location>
</feature>
<feature type="transmembrane region" description="Helical" evidence="6">
    <location>
        <begin position="21"/>
        <end position="41"/>
    </location>
</feature>
<dbReference type="PANTHER" id="PTHR42718">
    <property type="entry name" value="MAJOR FACILITATOR SUPERFAMILY MULTIDRUG TRANSPORTER MFSC"/>
    <property type="match status" value="1"/>
</dbReference>
<keyword evidence="9" id="KW-1185">Reference proteome</keyword>
<comment type="subcellular location">
    <subcellularLocation>
        <location evidence="1">Membrane</location>
        <topology evidence="1">Multi-pass membrane protein</topology>
    </subcellularLocation>
</comment>
<dbReference type="InterPro" id="IPR011701">
    <property type="entry name" value="MFS"/>
</dbReference>
<dbReference type="EMBL" id="LVIE01000068">
    <property type="protein sequence ID" value="OHT25130.1"/>
    <property type="molecule type" value="Genomic_DNA"/>
</dbReference>
<feature type="transmembrane region" description="Helical" evidence="6">
    <location>
        <begin position="413"/>
        <end position="435"/>
    </location>
</feature>
<keyword evidence="3 6" id="KW-0812">Transmembrane</keyword>
<dbReference type="Gene3D" id="1.20.1250.20">
    <property type="entry name" value="MFS general substrate transporter like domains"/>
    <property type="match status" value="1"/>
</dbReference>
<feature type="transmembrane region" description="Helical" evidence="6">
    <location>
        <begin position="94"/>
        <end position="113"/>
    </location>
</feature>
<dbReference type="PROSITE" id="PS50850">
    <property type="entry name" value="MFS"/>
    <property type="match status" value="1"/>
</dbReference>
<sequence length="513" mass="55432">MVDASIAPHHRNKWLASASEINGRTWMGLFGVFLAVMASGVGENASKFALADIQGAISLNLDSGSWLITCYVTGFVIGSGFTPCFWPTFSLRRVALTMCSIYLICGVITPWLGDHYSVLLSVRSLQGFAGGALPPMLMTVVLRFMPPLIKVLGLGAYGWVSAWSATFGATAAAFAFHWGWSGYFYWNLPLMAIATICIGYGLPQDPLRLERLKNFNWRGLLLGGSALAMLTIGISQGERLDWLNSSLIYVLLIGGLGLLALFLINEWYHPLPFFNLQLLGKRNLSFSLITLGGVLLIMVSLVNITSSYLSVIQGYRQEQTSDMMLWVSLPQLITLPIVAILCNTPRVDCRWVLAISLMLMAAACLLAAQITPEWNGDNFRLISLLQAVAQPMAVIPLLMLATGGLLPTDGPFAAAWFNAVKGFAATAAGGVISLLSRQRGDFHSAVIADGFGSAYRENSFASASELTQLAAKQGHVLASADLYMLVSGLSLLFIGLILFMPTRIYPPRSVAAA</sequence>
<organism evidence="8 9">
    <name type="scientific">Providencia stuartii</name>
    <dbReference type="NCBI Taxonomy" id="588"/>
    <lineage>
        <taxon>Bacteria</taxon>
        <taxon>Pseudomonadati</taxon>
        <taxon>Pseudomonadota</taxon>
        <taxon>Gammaproteobacteria</taxon>
        <taxon>Enterobacterales</taxon>
        <taxon>Morganellaceae</taxon>
        <taxon>Providencia</taxon>
    </lineage>
</organism>
<feature type="transmembrane region" description="Helical" evidence="6">
    <location>
        <begin position="156"/>
        <end position="178"/>
    </location>
</feature>
<dbReference type="Pfam" id="PF07690">
    <property type="entry name" value="MFS_1"/>
    <property type="match status" value="1"/>
</dbReference>
<protein>
    <submittedName>
        <fullName evidence="8">MFS transporter</fullName>
    </submittedName>
</protein>
<evidence type="ECO:0000256" key="4">
    <source>
        <dbReference type="ARBA" id="ARBA00022989"/>
    </source>
</evidence>
<feature type="transmembrane region" description="Helical" evidence="6">
    <location>
        <begin position="215"/>
        <end position="234"/>
    </location>
</feature>
<reference evidence="8 9" key="1">
    <citation type="submission" date="2016-03" db="EMBL/GenBank/DDBJ databases">
        <title>Genome sequence of Providencia stuartii strain, isolated from the salivary glands of larval Lucilia sericata.</title>
        <authorList>
            <person name="Yuan Y."/>
            <person name="Zhang Y."/>
            <person name="Fu S."/>
            <person name="Crippen T.L."/>
            <person name="Visi D."/>
            <person name="Benbow M.E."/>
            <person name="Allen M."/>
            <person name="Tomberlin J.K."/>
            <person name="Sze S.-H."/>
            <person name="Tarone A.M."/>
        </authorList>
    </citation>
    <scope>NUCLEOTIDE SEQUENCE [LARGE SCALE GENOMIC DNA]</scope>
    <source>
        <strain evidence="8 9">Crippen</strain>
    </source>
</reference>
<feature type="transmembrane region" description="Helical" evidence="6">
    <location>
        <begin position="246"/>
        <end position="264"/>
    </location>
</feature>
<gene>
    <name evidence="8" type="ORF">A3Q29_15375</name>
</gene>
<evidence type="ECO:0000256" key="3">
    <source>
        <dbReference type="ARBA" id="ARBA00022692"/>
    </source>
</evidence>
<feature type="transmembrane region" description="Helical" evidence="6">
    <location>
        <begin position="382"/>
        <end position="401"/>
    </location>
</feature>
<feature type="transmembrane region" description="Helical" evidence="6">
    <location>
        <begin position="184"/>
        <end position="203"/>
    </location>
</feature>
<evidence type="ECO:0000256" key="5">
    <source>
        <dbReference type="ARBA" id="ARBA00023136"/>
    </source>
</evidence>
<feature type="transmembrane region" description="Helical" evidence="6">
    <location>
        <begin position="351"/>
        <end position="370"/>
    </location>
</feature>
<feature type="transmembrane region" description="Helical" evidence="6">
    <location>
        <begin position="284"/>
        <end position="304"/>
    </location>
</feature>
<keyword evidence="2" id="KW-0813">Transport</keyword>
<dbReference type="Proteomes" id="UP000179588">
    <property type="component" value="Unassembled WGS sequence"/>
</dbReference>
<evidence type="ECO:0000313" key="8">
    <source>
        <dbReference type="EMBL" id="OHT25130.1"/>
    </source>
</evidence>
<dbReference type="SUPFAM" id="SSF103473">
    <property type="entry name" value="MFS general substrate transporter"/>
    <property type="match status" value="1"/>
</dbReference>
<evidence type="ECO:0000256" key="1">
    <source>
        <dbReference type="ARBA" id="ARBA00004141"/>
    </source>
</evidence>
<keyword evidence="5 6" id="KW-0472">Membrane</keyword>
<comment type="caution">
    <text evidence="8">The sequence shown here is derived from an EMBL/GenBank/DDBJ whole genome shotgun (WGS) entry which is preliminary data.</text>
</comment>
<evidence type="ECO:0000256" key="6">
    <source>
        <dbReference type="SAM" id="Phobius"/>
    </source>
</evidence>
<dbReference type="GO" id="GO:0016020">
    <property type="term" value="C:membrane"/>
    <property type="evidence" value="ECO:0007669"/>
    <property type="project" value="UniProtKB-SubCell"/>
</dbReference>
<dbReference type="InterPro" id="IPR036259">
    <property type="entry name" value="MFS_trans_sf"/>
</dbReference>
<feature type="domain" description="Major facilitator superfamily (MFS) profile" evidence="7">
    <location>
        <begin position="24"/>
        <end position="505"/>
    </location>
</feature>
<evidence type="ECO:0000259" key="7">
    <source>
        <dbReference type="PROSITE" id="PS50850"/>
    </source>
</evidence>